<feature type="chain" id="PRO_5046037866" evidence="1">
    <location>
        <begin position="25"/>
        <end position="331"/>
    </location>
</feature>
<organism evidence="2 3">
    <name type="scientific">Lutispora saccharofermentans</name>
    <dbReference type="NCBI Taxonomy" id="3024236"/>
    <lineage>
        <taxon>Bacteria</taxon>
        <taxon>Bacillati</taxon>
        <taxon>Bacillota</taxon>
        <taxon>Clostridia</taxon>
        <taxon>Lutisporales</taxon>
        <taxon>Lutisporaceae</taxon>
        <taxon>Lutispora</taxon>
    </lineage>
</organism>
<dbReference type="NCBIfam" id="TIGR02122">
    <property type="entry name" value="TRAP_TAXI"/>
    <property type="match status" value="1"/>
</dbReference>
<dbReference type="PROSITE" id="PS51257">
    <property type="entry name" value="PROKAR_LIPOPROTEIN"/>
    <property type="match status" value="1"/>
</dbReference>
<comment type="caution">
    <text evidence="2">The sequence shown here is derived from an EMBL/GenBank/DDBJ whole genome shotgun (WGS) entry which is preliminary data.</text>
</comment>
<dbReference type="Gene3D" id="3.40.190.10">
    <property type="entry name" value="Periplasmic binding protein-like II"/>
    <property type="match status" value="2"/>
</dbReference>
<dbReference type="InterPro" id="IPR011852">
    <property type="entry name" value="TRAP_TAXI"/>
</dbReference>
<dbReference type="SUPFAM" id="SSF53850">
    <property type="entry name" value="Periplasmic binding protein-like II"/>
    <property type="match status" value="1"/>
</dbReference>
<dbReference type="EMBL" id="JAJEKE010000018">
    <property type="protein sequence ID" value="MCQ1531149.1"/>
    <property type="molecule type" value="Genomic_DNA"/>
</dbReference>
<gene>
    <name evidence="2" type="ORF">LJD61_16605</name>
</gene>
<keyword evidence="1" id="KW-0732">Signal</keyword>
<dbReference type="Pfam" id="PF16868">
    <property type="entry name" value="NMT1_3"/>
    <property type="match status" value="1"/>
</dbReference>
<dbReference type="PANTHER" id="PTHR42941:SF1">
    <property type="entry name" value="SLL1037 PROTEIN"/>
    <property type="match status" value="1"/>
</dbReference>
<dbReference type="CDD" id="cd13520">
    <property type="entry name" value="PBP2_TAXI_TRAP"/>
    <property type="match status" value="1"/>
</dbReference>
<evidence type="ECO:0000256" key="1">
    <source>
        <dbReference type="SAM" id="SignalP"/>
    </source>
</evidence>
<name>A0ABT1NIU1_9FIRM</name>
<dbReference type="RefSeq" id="WP_255228669.1">
    <property type="nucleotide sequence ID" value="NZ_JAJEKE010000018.1"/>
</dbReference>
<protein>
    <submittedName>
        <fullName evidence="2">TAXI family TRAP transporter solute-binding subunit</fullName>
    </submittedName>
</protein>
<dbReference type="Proteomes" id="UP001651880">
    <property type="component" value="Unassembled WGS sequence"/>
</dbReference>
<keyword evidence="3" id="KW-1185">Reference proteome</keyword>
<evidence type="ECO:0000313" key="2">
    <source>
        <dbReference type="EMBL" id="MCQ1531149.1"/>
    </source>
</evidence>
<sequence>MKIRRKLLMSLVLVLIASSLMGCAQKAEAPANSESGKLELKQISIGGAGTSGTFYIMAAGFSDVINKKLGINSVAEVTGGSVENLKLIGDKKIEMGVTQVDVAQDALAGRKQFDKPVSVTAVLPMYPNVVQIVTLKDSPINSFQDLKGKKISVGSPGSGILATNEIILNTLGLSMEDILPQYLSFGETTDAFRDGSIDAAIVNTAAPAPWIVDLETTHPVKFIPLTSEEIGKFTAEPYYVEAVIEKDAYKSLDADIPTFAVWITLVCQSDLSEDAVYDVVKAIFENGENLKDVHSVAKYITLDNVKSIGGVPYHPGAIKYYKEKGIEVPSN</sequence>
<accession>A0ABT1NIU1</accession>
<feature type="signal peptide" evidence="1">
    <location>
        <begin position="1"/>
        <end position="24"/>
    </location>
</feature>
<evidence type="ECO:0000313" key="3">
    <source>
        <dbReference type="Proteomes" id="UP001651880"/>
    </source>
</evidence>
<dbReference type="PANTHER" id="PTHR42941">
    <property type="entry name" value="SLL1037 PROTEIN"/>
    <property type="match status" value="1"/>
</dbReference>
<proteinExistence type="predicted"/>
<reference evidence="2 3" key="1">
    <citation type="submission" date="2021-10" db="EMBL/GenBank/DDBJ databases">
        <title>Lutispora strain m25 sp. nov., a thermophilic, non-spore-forming bacterium isolated from a lab-scale methanogenic bioreactor digesting anaerobic sludge.</title>
        <authorList>
            <person name="El Houari A."/>
            <person name="Mcdonald J."/>
        </authorList>
    </citation>
    <scope>NUCLEOTIDE SEQUENCE [LARGE SCALE GENOMIC DNA]</scope>
    <source>
        <strain evidence="3">m25</strain>
    </source>
</reference>